<dbReference type="EC" id="2.3.1.51" evidence="5 9"/>
<evidence type="ECO:0000256" key="7">
    <source>
        <dbReference type="ARBA" id="ARBA00022679"/>
    </source>
</evidence>
<evidence type="ECO:0000259" key="11">
    <source>
        <dbReference type="SMART" id="SM00563"/>
    </source>
</evidence>
<dbReference type="Proteomes" id="UP000287823">
    <property type="component" value="Unassembled WGS sequence"/>
</dbReference>
<evidence type="ECO:0000256" key="4">
    <source>
        <dbReference type="ARBA" id="ARBA00008655"/>
    </source>
</evidence>
<keyword evidence="9" id="KW-0443">Lipid metabolism</keyword>
<name>A0A432WD95_9GAMM</name>
<comment type="catalytic activity">
    <reaction evidence="1 9">
        <text>a 1-acyl-sn-glycero-3-phosphate + an acyl-CoA = a 1,2-diacyl-sn-glycero-3-phosphate + CoA</text>
        <dbReference type="Rhea" id="RHEA:19709"/>
        <dbReference type="ChEBI" id="CHEBI:57287"/>
        <dbReference type="ChEBI" id="CHEBI:57970"/>
        <dbReference type="ChEBI" id="CHEBI:58342"/>
        <dbReference type="ChEBI" id="CHEBI:58608"/>
        <dbReference type="EC" id="2.3.1.51"/>
    </reaction>
</comment>
<sequence>MLAVVRLLILAVFFVVVGVLGCLFCILRPFHRNNTAFVSHVFGRMHRLFGLRLIIRTPEGLQEQGPFVFIANHQNSYDIFTMSRSLLPGTVTIGKKSLKWIPFFGQLYWLSGNILIDRKNKGRAHGTIGTAAAAIRQRKLSVWMFPEGTRNYGRGLLPFKTGAFHTALQAKVPVVPVCMSTTHNQVNLNRWHNGTVILEFLPPIETAHLKKEGARALMQTAHEQMSAKIAELDAEVASLDNNLPRKK</sequence>
<gene>
    <name evidence="12" type="ORF">CWE14_13525</name>
</gene>
<keyword evidence="10" id="KW-1133">Transmembrane helix</keyword>
<evidence type="ECO:0000256" key="6">
    <source>
        <dbReference type="ARBA" id="ARBA00016139"/>
    </source>
</evidence>
<dbReference type="Pfam" id="PF01553">
    <property type="entry name" value="Acyltransferase"/>
    <property type="match status" value="1"/>
</dbReference>
<keyword evidence="13" id="KW-1185">Reference proteome</keyword>
<evidence type="ECO:0000256" key="8">
    <source>
        <dbReference type="ARBA" id="ARBA00023315"/>
    </source>
</evidence>
<dbReference type="NCBIfam" id="TIGR00530">
    <property type="entry name" value="AGP_acyltrn"/>
    <property type="match status" value="1"/>
</dbReference>
<comment type="domain">
    <text evidence="9">The HXXXXD motif is essential for acyltransferase activity and may constitute the binding site for the phosphate moiety of the glycerol-3-phosphate.</text>
</comment>
<dbReference type="SMART" id="SM00563">
    <property type="entry name" value="PlsC"/>
    <property type="match status" value="1"/>
</dbReference>
<keyword evidence="7 9" id="KW-0808">Transferase</keyword>
<dbReference type="InterPro" id="IPR002123">
    <property type="entry name" value="Plipid/glycerol_acylTrfase"/>
</dbReference>
<dbReference type="EMBL" id="PIPO01000006">
    <property type="protein sequence ID" value="RUO30380.1"/>
    <property type="molecule type" value="Genomic_DNA"/>
</dbReference>
<dbReference type="InterPro" id="IPR004552">
    <property type="entry name" value="AGP_acyltrans"/>
</dbReference>
<keyword evidence="10" id="KW-0812">Transmembrane</keyword>
<dbReference type="GO" id="GO:0005886">
    <property type="term" value="C:plasma membrane"/>
    <property type="evidence" value="ECO:0007669"/>
    <property type="project" value="TreeGrafter"/>
</dbReference>
<comment type="similarity">
    <text evidence="4 9">Belongs to the 1-acyl-sn-glycerol-3-phosphate acyltransferase family.</text>
</comment>
<keyword evidence="8 9" id="KW-0012">Acyltransferase</keyword>
<evidence type="ECO:0000313" key="13">
    <source>
        <dbReference type="Proteomes" id="UP000287823"/>
    </source>
</evidence>
<evidence type="ECO:0000313" key="12">
    <source>
        <dbReference type="EMBL" id="RUO30380.1"/>
    </source>
</evidence>
<dbReference type="SUPFAM" id="SSF69593">
    <property type="entry name" value="Glycerol-3-phosphate (1)-acyltransferase"/>
    <property type="match status" value="1"/>
</dbReference>
<evidence type="ECO:0000256" key="1">
    <source>
        <dbReference type="ARBA" id="ARBA00001141"/>
    </source>
</evidence>
<dbReference type="GO" id="GO:0016024">
    <property type="term" value="P:CDP-diacylglycerol biosynthetic process"/>
    <property type="evidence" value="ECO:0007669"/>
    <property type="project" value="UniProtKB-UniPathway"/>
</dbReference>
<dbReference type="RefSeq" id="WP_126799861.1">
    <property type="nucleotide sequence ID" value="NZ_PIPO01000006.1"/>
</dbReference>
<proteinExistence type="inferred from homology"/>
<evidence type="ECO:0000256" key="10">
    <source>
        <dbReference type="SAM" id="Phobius"/>
    </source>
</evidence>
<dbReference type="GO" id="GO:0006654">
    <property type="term" value="P:phosphatidic acid biosynthetic process"/>
    <property type="evidence" value="ECO:0007669"/>
    <property type="project" value="TreeGrafter"/>
</dbReference>
<keyword evidence="10" id="KW-0472">Membrane</keyword>
<dbReference type="PROSITE" id="PS51257">
    <property type="entry name" value="PROKAR_LIPOPROTEIN"/>
    <property type="match status" value="1"/>
</dbReference>
<dbReference type="CDD" id="cd07989">
    <property type="entry name" value="LPLAT_AGPAT-like"/>
    <property type="match status" value="1"/>
</dbReference>
<evidence type="ECO:0000256" key="5">
    <source>
        <dbReference type="ARBA" id="ARBA00013211"/>
    </source>
</evidence>
<keyword evidence="9" id="KW-1208">Phospholipid metabolism</keyword>
<accession>A0A432WD95</accession>
<evidence type="ECO:0000256" key="3">
    <source>
        <dbReference type="ARBA" id="ARBA00005189"/>
    </source>
</evidence>
<evidence type="ECO:0000256" key="9">
    <source>
        <dbReference type="RuleBase" id="RU361267"/>
    </source>
</evidence>
<keyword evidence="9" id="KW-0444">Lipid biosynthesis</keyword>
<feature type="transmembrane region" description="Helical" evidence="10">
    <location>
        <begin position="6"/>
        <end position="27"/>
    </location>
</feature>
<protein>
    <recommendedName>
        <fullName evidence="6 9">1-acyl-sn-glycerol-3-phosphate acyltransferase</fullName>
        <ecNumber evidence="5 9">2.3.1.51</ecNumber>
    </recommendedName>
</protein>
<dbReference type="PANTHER" id="PTHR10434:SF11">
    <property type="entry name" value="1-ACYL-SN-GLYCEROL-3-PHOSPHATE ACYLTRANSFERASE"/>
    <property type="match status" value="1"/>
</dbReference>
<reference evidence="12 13" key="1">
    <citation type="journal article" date="2011" name="Front. Microbiol.">
        <title>Genomic signatures of strain selection and enhancement in Bacillus atrophaeus var. globigii, a historical biowarfare simulant.</title>
        <authorList>
            <person name="Gibbons H.S."/>
            <person name="Broomall S.M."/>
            <person name="McNew L.A."/>
            <person name="Daligault H."/>
            <person name="Chapman C."/>
            <person name="Bruce D."/>
            <person name="Karavis M."/>
            <person name="Krepps M."/>
            <person name="McGregor P.A."/>
            <person name="Hong C."/>
            <person name="Park K.H."/>
            <person name="Akmal A."/>
            <person name="Feldman A."/>
            <person name="Lin J.S."/>
            <person name="Chang W.E."/>
            <person name="Higgs B.W."/>
            <person name="Demirev P."/>
            <person name="Lindquist J."/>
            <person name="Liem A."/>
            <person name="Fochler E."/>
            <person name="Read T.D."/>
            <person name="Tapia R."/>
            <person name="Johnson S."/>
            <person name="Bishop-Lilly K.A."/>
            <person name="Detter C."/>
            <person name="Han C."/>
            <person name="Sozhamannan S."/>
            <person name="Rosenzweig C.N."/>
            <person name="Skowronski E.W."/>
        </authorList>
    </citation>
    <scope>NUCLEOTIDE SEQUENCE [LARGE SCALE GENOMIC DNA]</scope>
    <source>
        <strain evidence="12 13">Y4G10-17</strain>
    </source>
</reference>
<dbReference type="GO" id="GO:0003841">
    <property type="term" value="F:1-acylglycerol-3-phosphate O-acyltransferase activity"/>
    <property type="evidence" value="ECO:0007669"/>
    <property type="project" value="UniProtKB-UniRule"/>
</dbReference>
<dbReference type="UniPathway" id="UPA00557">
    <property type="reaction ID" value="UER00613"/>
</dbReference>
<dbReference type="AlphaFoldDB" id="A0A432WD95"/>
<keyword evidence="9" id="KW-0594">Phospholipid biosynthesis</keyword>
<evidence type="ECO:0000256" key="2">
    <source>
        <dbReference type="ARBA" id="ARBA00004728"/>
    </source>
</evidence>
<dbReference type="PANTHER" id="PTHR10434">
    <property type="entry name" value="1-ACYL-SN-GLYCEROL-3-PHOSPHATE ACYLTRANSFERASE"/>
    <property type="match status" value="1"/>
</dbReference>
<comment type="caution">
    <text evidence="12">The sequence shown here is derived from an EMBL/GenBank/DDBJ whole genome shotgun (WGS) entry which is preliminary data.</text>
</comment>
<comment type="pathway">
    <text evidence="3">Lipid metabolism.</text>
</comment>
<feature type="domain" description="Phospholipid/glycerol acyltransferase" evidence="11">
    <location>
        <begin position="67"/>
        <end position="182"/>
    </location>
</feature>
<comment type="pathway">
    <text evidence="2">Phospholipid metabolism; CDP-diacylglycerol biosynthesis; CDP-diacylglycerol from sn-glycerol 3-phosphate: step 2/3.</text>
</comment>
<organism evidence="12 13">
    <name type="scientific">Aliidiomarina soli</name>
    <dbReference type="NCBI Taxonomy" id="1928574"/>
    <lineage>
        <taxon>Bacteria</taxon>
        <taxon>Pseudomonadati</taxon>
        <taxon>Pseudomonadota</taxon>
        <taxon>Gammaproteobacteria</taxon>
        <taxon>Alteromonadales</taxon>
        <taxon>Idiomarinaceae</taxon>
        <taxon>Aliidiomarina</taxon>
    </lineage>
</organism>